<dbReference type="Proteomes" id="UP001603013">
    <property type="component" value="Unassembled WGS sequence"/>
</dbReference>
<keyword evidence="2" id="KW-1185">Reference proteome</keyword>
<dbReference type="EMBL" id="JBIBSM010000006">
    <property type="protein sequence ID" value="MFF8277098.1"/>
    <property type="molecule type" value="Genomic_DNA"/>
</dbReference>
<protein>
    <recommendedName>
        <fullName evidence="3">MFS transporter</fullName>
    </recommendedName>
</protein>
<comment type="caution">
    <text evidence="1">The sequence shown here is derived from an EMBL/GenBank/DDBJ whole genome shotgun (WGS) entry which is preliminary data.</text>
</comment>
<proteinExistence type="predicted"/>
<sequence length="42" mass="4031">MSGAAVGRRFAGVLGALLLVRVIASGPPAGILTPQLLAGSTA</sequence>
<accession>A0ABW6YB90</accession>
<reference evidence="1 2" key="1">
    <citation type="submission" date="2024-10" db="EMBL/GenBank/DDBJ databases">
        <title>The Natural Products Discovery Center: Release of the First 8490 Sequenced Strains for Exploring Actinobacteria Biosynthetic Diversity.</title>
        <authorList>
            <person name="Kalkreuter E."/>
            <person name="Kautsar S.A."/>
            <person name="Yang D."/>
            <person name="Bader C.D."/>
            <person name="Teijaro C.N."/>
            <person name="Fluegel L."/>
            <person name="Davis C.M."/>
            <person name="Simpson J.R."/>
            <person name="Lauterbach L."/>
            <person name="Steele A.D."/>
            <person name="Gui C."/>
            <person name="Meng S."/>
            <person name="Li G."/>
            <person name="Viehrig K."/>
            <person name="Ye F."/>
            <person name="Su P."/>
            <person name="Kiefer A.F."/>
            <person name="Nichols A."/>
            <person name="Cepeda A.J."/>
            <person name="Yan W."/>
            <person name="Fan B."/>
            <person name="Jiang Y."/>
            <person name="Adhikari A."/>
            <person name="Zheng C.-J."/>
            <person name="Schuster L."/>
            <person name="Cowan T.M."/>
            <person name="Smanski M.J."/>
            <person name="Chevrette M.G."/>
            <person name="De Carvalho L.P.S."/>
            <person name="Shen B."/>
        </authorList>
    </citation>
    <scope>NUCLEOTIDE SEQUENCE [LARGE SCALE GENOMIC DNA]</scope>
    <source>
        <strain evidence="1 2">NPDC015755</strain>
    </source>
</reference>
<evidence type="ECO:0008006" key="3">
    <source>
        <dbReference type="Google" id="ProtNLM"/>
    </source>
</evidence>
<organism evidence="1 2">
    <name type="scientific">Streptomyces lateritius</name>
    <dbReference type="NCBI Taxonomy" id="67313"/>
    <lineage>
        <taxon>Bacteria</taxon>
        <taxon>Bacillati</taxon>
        <taxon>Actinomycetota</taxon>
        <taxon>Actinomycetes</taxon>
        <taxon>Kitasatosporales</taxon>
        <taxon>Streptomycetaceae</taxon>
        <taxon>Streptomyces</taxon>
    </lineage>
</organism>
<evidence type="ECO:0000313" key="1">
    <source>
        <dbReference type="EMBL" id="MFF8277098.1"/>
    </source>
</evidence>
<name>A0ABW6YB90_9ACTN</name>
<evidence type="ECO:0000313" key="2">
    <source>
        <dbReference type="Proteomes" id="UP001603013"/>
    </source>
</evidence>
<dbReference type="RefSeq" id="WP_391934437.1">
    <property type="nucleotide sequence ID" value="NZ_JBIBSM010000006.1"/>
</dbReference>
<gene>
    <name evidence="1" type="ORF">ACF05T_13465</name>
</gene>